<dbReference type="GO" id="GO:0000287">
    <property type="term" value="F:magnesium ion binding"/>
    <property type="evidence" value="ECO:0007669"/>
    <property type="project" value="UniProtKB-UniRule"/>
</dbReference>
<keyword evidence="1 7" id="KW-0808">Transferase</keyword>
<keyword evidence="4 7" id="KW-0067">ATP-binding</keyword>
<dbReference type="GO" id="GO:0008882">
    <property type="term" value="F:[glutamate-ammonia-ligase] adenylyltransferase activity"/>
    <property type="evidence" value="ECO:0007669"/>
    <property type="project" value="UniProtKB-UniRule"/>
</dbReference>
<dbReference type="Gene3D" id="3.30.460.10">
    <property type="entry name" value="Beta Polymerase, domain 2"/>
    <property type="match status" value="2"/>
</dbReference>
<keyword evidence="3 7" id="KW-0547">Nucleotide-binding</keyword>
<dbReference type="InterPro" id="IPR005190">
    <property type="entry name" value="GlnE_rpt_dom"/>
</dbReference>
<dbReference type="SUPFAM" id="SSF81593">
    <property type="entry name" value="Nucleotidyltransferase substrate binding subunit/domain"/>
    <property type="match status" value="2"/>
</dbReference>
<comment type="catalytic activity">
    <reaction evidence="7">
        <text>[glutamine synthetase]-O(4)-(5'-adenylyl)-L-tyrosine + phosphate = [glutamine synthetase]-L-tyrosine + ADP</text>
        <dbReference type="Rhea" id="RHEA:43716"/>
        <dbReference type="Rhea" id="RHEA-COMP:10660"/>
        <dbReference type="Rhea" id="RHEA-COMP:10661"/>
        <dbReference type="ChEBI" id="CHEBI:43474"/>
        <dbReference type="ChEBI" id="CHEBI:46858"/>
        <dbReference type="ChEBI" id="CHEBI:83624"/>
        <dbReference type="ChEBI" id="CHEBI:456216"/>
        <dbReference type="EC" id="2.7.7.89"/>
    </reaction>
</comment>
<dbReference type="InterPro" id="IPR013546">
    <property type="entry name" value="PII_UdlTrfase/GS_AdlTrfase"/>
</dbReference>
<sequence>MVVTKPVTERPRLPSVGRLGLVDPTAGEWLARLGWYERDDPAYVDRLWSLSRAPDPDAALRALVRLSEGLDAGWDELNAALLTERDLRGRLFAVLGSSLALGDHLAANPQSWKLLRGKARLPSRDQLLATFTRCAEDAGAGAAASRLRALYRDQLLVLAAMDLAATVEDEPVLPFTVVAAQLSDLADAALAAALRVAEISVCGDKTPPRLAVIAMGKCGARELNYVSDVDVIFVSERADATSARVAGEMMKLASDAFFQVDAGLRPEGRSGELVRTIESHVAYYQRWAKTWEFQALLKARAAVGDAELGERYLAGLMPMVWVACEREDFVVEVQAMRRRVEQLVPADVRGREIKLGSGGLRDVEFAVQLLQLVHGRGDESLHVASTVDALAALGEGGYIGREDAANLTASYEFLRLLEHRLQLQRLKRTHLLPEADDEEAVRWLARAAHIRPDGRHDAAGVLREELRHQNLRVSQLHAKLFYQPLLESIGPAGLEISHGMTSEAAERQLAALGYEGPQTALKHMAALVNQSGRRGRVQSVLLPRLLNWMSYAPDPDGGLLAYRRLSEALGGENWYLSTLRDSPAVARRLMHVLGTSTYVPDLLMRAPRVIEDYSDGPAGPKLLETEPAAVARALVAAAARYPDPVRAIAGARTLRRRELARIGSADLLGFLEVRDVCHALTSVWVAVLQAALDAMVRANLPEKGRAPAAIAVIGMGRLGGAELGYGSDADVMFVCEPAHGVEDSQAVRWSTTVAEQIRTLLGTPSVDPPLDVDANLRPEGRNGPLVRTLASYAAYYEQWAQPWEVQALLRAHAVAGDSELGQRFLLMADKTRYPPDGISAETVREIRRIKARVQAERLPRGADPNTHTKLGRGGLADIEWTVQLMQLRHAHEVPALHNTSTLDSLDAIAAAGLVDAEEVDLLRQAWLTATRARNALVLVRGKPTDQLPGPGRQLNAVAVAAGWPTDDGSEFLDNYLRVTRRAKAVVRKVFGS</sequence>
<keyword evidence="2 7" id="KW-0548">Nucleotidyltransferase</keyword>
<keyword evidence="5 7" id="KW-0460">Magnesium</keyword>
<keyword evidence="6 7" id="KW-0511">Multifunctional enzyme</keyword>
<dbReference type="EC" id="2.7.7.89" evidence="7"/>
<evidence type="ECO:0000256" key="3">
    <source>
        <dbReference type="ARBA" id="ARBA00022741"/>
    </source>
</evidence>
<dbReference type="Pfam" id="PF03710">
    <property type="entry name" value="GlnE"/>
    <property type="match status" value="2"/>
</dbReference>
<evidence type="ECO:0000256" key="4">
    <source>
        <dbReference type="ARBA" id="ARBA00022840"/>
    </source>
</evidence>
<evidence type="ECO:0000256" key="5">
    <source>
        <dbReference type="ARBA" id="ARBA00022842"/>
    </source>
</evidence>
<reference evidence="11 12" key="1">
    <citation type="submission" date="2017-02" db="EMBL/GenBank/DDBJ databases">
        <title>The new phylogeny of genus Mycobacterium.</title>
        <authorList>
            <person name="Tortoli E."/>
            <person name="Trovato A."/>
            <person name="Cirillo D.M."/>
        </authorList>
    </citation>
    <scope>NUCLEOTIDE SEQUENCE [LARGE SCALE GENOMIC DNA]</scope>
    <source>
        <strain evidence="11 12">DSM 45230</strain>
    </source>
</reference>
<name>A0AA41XS03_9MYCO</name>
<feature type="domain" description="PII-uridylyltransferase/Glutamine-synthetase adenylyltransferase" evidence="9">
    <location>
        <begin position="335"/>
        <end position="481"/>
    </location>
</feature>
<dbReference type="EMBL" id="MVHD01000010">
    <property type="protein sequence ID" value="OQZ91433.1"/>
    <property type="molecule type" value="Genomic_DNA"/>
</dbReference>
<comment type="caution">
    <text evidence="10">The sequence shown here is derived from an EMBL/GenBank/DDBJ whole genome shotgun (WGS) entry which is preliminary data.</text>
</comment>
<dbReference type="GO" id="GO:0000820">
    <property type="term" value="P:regulation of glutamine family amino acid metabolic process"/>
    <property type="evidence" value="ECO:0007669"/>
    <property type="project" value="UniProtKB-UniRule"/>
</dbReference>
<evidence type="ECO:0000259" key="8">
    <source>
        <dbReference type="Pfam" id="PF03710"/>
    </source>
</evidence>
<feature type="domain" description="Glutamate-ammonia ligase adenylyltransferase repeated" evidence="8">
    <location>
        <begin position="587"/>
        <end position="825"/>
    </location>
</feature>
<comment type="catalytic activity">
    <reaction evidence="7">
        <text>[glutamine synthetase]-L-tyrosine + ATP = [glutamine synthetase]-O(4)-(5'-adenylyl)-L-tyrosine + diphosphate</text>
        <dbReference type="Rhea" id="RHEA:18589"/>
        <dbReference type="Rhea" id="RHEA-COMP:10660"/>
        <dbReference type="Rhea" id="RHEA-COMP:10661"/>
        <dbReference type="ChEBI" id="CHEBI:30616"/>
        <dbReference type="ChEBI" id="CHEBI:33019"/>
        <dbReference type="ChEBI" id="CHEBI:46858"/>
        <dbReference type="ChEBI" id="CHEBI:83624"/>
        <dbReference type="EC" id="2.7.7.42"/>
    </reaction>
</comment>
<dbReference type="PANTHER" id="PTHR30621:SF0">
    <property type="entry name" value="BIFUNCTIONAL GLUTAMINE SYNTHETASE ADENYLYLTRANSFERASE_ADENYLYL-REMOVING ENZYME"/>
    <property type="match status" value="1"/>
</dbReference>
<evidence type="ECO:0000313" key="10">
    <source>
        <dbReference type="EMBL" id="MCV7381035.1"/>
    </source>
</evidence>
<gene>
    <name evidence="7" type="primary">glnE</name>
    <name evidence="11" type="ORF">BST11_08970</name>
    <name evidence="10" type="ORF">H7K38_20615</name>
</gene>
<evidence type="ECO:0000256" key="1">
    <source>
        <dbReference type="ARBA" id="ARBA00022679"/>
    </source>
</evidence>
<dbReference type="AlphaFoldDB" id="A0AA41XS03"/>
<dbReference type="EC" id="2.7.7.42" evidence="7"/>
<accession>A0AA41XS03</accession>
<dbReference type="GO" id="GO:0047388">
    <property type="term" value="F:[glutamine synthetase]-adenylyl-L-tyrosine phosphorylase activity"/>
    <property type="evidence" value="ECO:0007669"/>
    <property type="project" value="UniProtKB-EC"/>
</dbReference>
<dbReference type="NCBIfam" id="NF010707">
    <property type="entry name" value="PRK14109.1"/>
    <property type="match status" value="1"/>
</dbReference>
<comment type="function">
    <text evidence="7">Involved in the regulation of glutamine synthetase GlnA, a key enzyme in the process to assimilate ammonia. When cellular nitrogen levels are high, the C-terminal adenylyl transferase (AT) inactivates GlnA by covalent transfer of an adenylyl group from ATP to specific tyrosine residue of GlnA, thus reducing its activity. Conversely, when nitrogen levels are low, the N-terminal adenylyl removase (AR) activates GlnA by removing the adenylyl group by phosphorolysis, increasing its activity. The regulatory region of GlnE binds the signal transduction protein PII (GlnB) which indicates the nitrogen status of the cell.</text>
</comment>
<evidence type="ECO:0000313" key="13">
    <source>
        <dbReference type="Proteomes" id="UP001141650"/>
    </source>
</evidence>
<protein>
    <recommendedName>
        <fullName evidence="7">Bifunctional glutamine synthetase adenylyltransferase/adenylyl-removing enzyme</fullName>
    </recommendedName>
    <alternativeName>
        <fullName evidence="7">ATP:glutamine synthetase adenylyltransferase</fullName>
    </alternativeName>
    <alternativeName>
        <fullName evidence="7">ATase</fullName>
    </alternativeName>
    <domain>
        <recommendedName>
            <fullName evidence="7">Glutamine synthetase adenylyl-L-tyrosine phosphorylase</fullName>
            <ecNumber evidence="7">2.7.7.89</ecNumber>
        </recommendedName>
        <alternativeName>
            <fullName evidence="7">Adenylyl removase</fullName>
            <shortName evidence="7">AR</shortName>
            <shortName evidence="7">AT-N</shortName>
        </alternativeName>
    </domain>
    <domain>
        <recommendedName>
            <fullName evidence="7">Glutamine synthetase adenylyl transferase</fullName>
            <ecNumber evidence="7">2.7.7.42</ecNumber>
        </recommendedName>
        <alternativeName>
            <fullName evidence="7">Adenylyl transferase</fullName>
            <shortName evidence="7">AT</shortName>
            <shortName evidence="7">AT-C</shortName>
        </alternativeName>
    </domain>
</protein>
<dbReference type="Gene3D" id="1.20.120.330">
    <property type="entry name" value="Nucleotidyltransferases domain 2"/>
    <property type="match status" value="2"/>
</dbReference>
<feature type="region of interest" description="Adenylyl removase" evidence="7">
    <location>
        <begin position="1"/>
        <end position="485"/>
    </location>
</feature>
<evidence type="ECO:0000313" key="11">
    <source>
        <dbReference type="EMBL" id="OQZ91433.1"/>
    </source>
</evidence>
<evidence type="ECO:0000313" key="12">
    <source>
        <dbReference type="Proteomes" id="UP000192319"/>
    </source>
</evidence>
<evidence type="ECO:0000256" key="2">
    <source>
        <dbReference type="ARBA" id="ARBA00022695"/>
    </source>
</evidence>
<feature type="region of interest" description="Adenylyl transferase" evidence="7">
    <location>
        <begin position="495"/>
        <end position="992"/>
    </location>
</feature>
<feature type="domain" description="PII-uridylyltransferase/Glutamine-synthetase adenylyltransferase" evidence="9">
    <location>
        <begin position="849"/>
        <end position="990"/>
    </location>
</feature>
<dbReference type="HAMAP" id="MF_00802">
    <property type="entry name" value="GlnE"/>
    <property type="match status" value="1"/>
</dbReference>
<keyword evidence="12" id="KW-1185">Reference proteome</keyword>
<dbReference type="GO" id="GO:0005524">
    <property type="term" value="F:ATP binding"/>
    <property type="evidence" value="ECO:0007669"/>
    <property type="project" value="UniProtKB-UniRule"/>
</dbReference>
<comment type="cofactor">
    <cofactor evidence="7">
        <name>Mg(2+)</name>
        <dbReference type="ChEBI" id="CHEBI:18420"/>
    </cofactor>
</comment>
<dbReference type="InterPro" id="IPR043519">
    <property type="entry name" value="NT_sf"/>
</dbReference>
<comment type="similarity">
    <text evidence="7">Belongs to the GlnE family.</text>
</comment>
<reference evidence="10" key="2">
    <citation type="submission" date="2020-07" db="EMBL/GenBank/DDBJ databases">
        <authorList>
            <person name="Pettersson B.M.F."/>
            <person name="Behra P.R.K."/>
            <person name="Ramesh M."/>
            <person name="Das S."/>
            <person name="Dasgupta S."/>
            <person name="Kirsebom L.A."/>
        </authorList>
    </citation>
    <scope>NUCLEOTIDE SEQUENCE</scope>
    <source>
        <strain evidence="10">CCUG 55640</strain>
    </source>
</reference>
<dbReference type="GO" id="GO:0005829">
    <property type="term" value="C:cytosol"/>
    <property type="evidence" value="ECO:0007669"/>
    <property type="project" value="TreeGrafter"/>
</dbReference>
<dbReference type="SUPFAM" id="SSF81301">
    <property type="entry name" value="Nucleotidyltransferase"/>
    <property type="match status" value="2"/>
</dbReference>
<evidence type="ECO:0000256" key="6">
    <source>
        <dbReference type="ARBA" id="ARBA00023268"/>
    </source>
</evidence>
<dbReference type="PANTHER" id="PTHR30621">
    <property type="entry name" value="GLUTAMINE SYNTHETASE ADENYLYLTRANSFERASE"/>
    <property type="match status" value="1"/>
</dbReference>
<dbReference type="Proteomes" id="UP001141650">
    <property type="component" value="Unassembled WGS sequence"/>
</dbReference>
<dbReference type="InterPro" id="IPR023057">
    <property type="entry name" value="GlnE"/>
</dbReference>
<evidence type="ECO:0000256" key="7">
    <source>
        <dbReference type="HAMAP-Rule" id="MF_00802"/>
    </source>
</evidence>
<reference evidence="10" key="3">
    <citation type="journal article" date="2022" name="BMC Genomics">
        <title>Comparative genome analysis of mycobacteria focusing on tRNA and non-coding RNA.</title>
        <authorList>
            <person name="Behra P.R.K."/>
            <person name="Pettersson B.M.F."/>
            <person name="Ramesh M."/>
            <person name="Das S."/>
            <person name="Dasgupta S."/>
            <person name="Kirsebom L.A."/>
        </authorList>
    </citation>
    <scope>NUCLEOTIDE SEQUENCE</scope>
    <source>
        <strain evidence="10">CCUG 55640</strain>
    </source>
</reference>
<dbReference type="CDD" id="cd05401">
    <property type="entry name" value="NT_GlnE_GlnD_like"/>
    <property type="match status" value="2"/>
</dbReference>
<feature type="domain" description="Glutamate-ammonia ligase adenylyltransferase repeated" evidence="8">
    <location>
        <begin position="91"/>
        <end position="313"/>
    </location>
</feature>
<dbReference type="RefSeq" id="WP_083137558.1">
    <property type="nucleotide sequence ID" value="NZ_JACKVH010000017.1"/>
</dbReference>
<proteinExistence type="inferred from homology"/>
<dbReference type="Proteomes" id="UP000192319">
    <property type="component" value="Unassembled WGS sequence"/>
</dbReference>
<dbReference type="Pfam" id="PF08335">
    <property type="entry name" value="GlnD_UR_UTase"/>
    <property type="match status" value="2"/>
</dbReference>
<evidence type="ECO:0000259" key="9">
    <source>
        <dbReference type="Pfam" id="PF08335"/>
    </source>
</evidence>
<organism evidence="10 13">
    <name type="scientific">Mycobacterium alsense</name>
    <dbReference type="NCBI Taxonomy" id="324058"/>
    <lineage>
        <taxon>Bacteria</taxon>
        <taxon>Bacillati</taxon>
        <taxon>Actinomycetota</taxon>
        <taxon>Actinomycetes</taxon>
        <taxon>Mycobacteriales</taxon>
        <taxon>Mycobacteriaceae</taxon>
        <taxon>Mycobacterium</taxon>
    </lineage>
</organism>
<dbReference type="EMBL" id="JACKVH010000017">
    <property type="protein sequence ID" value="MCV7381035.1"/>
    <property type="molecule type" value="Genomic_DNA"/>
</dbReference>
<dbReference type="FunFam" id="1.20.120.330:FF:000022">
    <property type="entry name" value="Bifunctional glutamine synthetase adenylyltransferase/adenylyl-removing enzyme"/>
    <property type="match status" value="1"/>
</dbReference>